<name>A0A8H7BQR7_9FUNG</name>
<dbReference type="EMBL" id="JABAYA010000070">
    <property type="protein sequence ID" value="KAF7726875.1"/>
    <property type="molecule type" value="Genomic_DNA"/>
</dbReference>
<proteinExistence type="predicted"/>
<organism evidence="1 2">
    <name type="scientific">Apophysomyces ossiformis</name>
    <dbReference type="NCBI Taxonomy" id="679940"/>
    <lineage>
        <taxon>Eukaryota</taxon>
        <taxon>Fungi</taxon>
        <taxon>Fungi incertae sedis</taxon>
        <taxon>Mucoromycota</taxon>
        <taxon>Mucoromycotina</taxon>
        <taxon>Mucoromycetes</taxon>
        <taxon>Mucorales</taxon>
        <taxon>Mucorineae</taxon>
        <taxon>Mucoraceae</taxon>
        <taxon>Apophysomyces</taxon>
    </lineage>
</organism>
<dbReference type="OrthoDB" id="4347at2759"/>
<dbReference type="InterPro" id="IPR055323">
    <property type="entry name" value="C57A10.07/YOR238W"/>
</dbReference>
<evidence type="ECO:0000313" key="1">
    <source>
        <dbReference type="EMBL" id="KAF7726875.1"/>
    </source>
</evidence>
<protein>
    <recommendedName>
        <fullName evidence="3">DUF218 domain-containing protein</fullName>
    </recommendedName>
</protein>
<sequence length="292" mass="32692">MIIAFVYVSMNMGRTKPCTAPFSIAVNDPLPAPPLSSLHHAVIVAGHAIYTGPKTLDAIHTEDHWILEPFQQGTDQVPTFVKHIQKGIELAREDPNAVLIFTGGQTRPGAGPQSEGLSYWQIAQILMNSTITEEGARGDVGKRMVIEEFARDSHENLLFSLCRFAEMTGQYPSSVTVIGFDFKRERFVNIHRAALRLPADQFEYIGIDPLRSDTITDTSVKTGELQNSYNPFKEDMYGCHGSLKQKKLDRNPFRRRHAYRYTCPALADILNYCPANNEVFQGALPWDSYNGA</sequence>
<reference evidence="1" key="1">
    <citation type="submission" date="2020-01" db="EMBL/GenBank/DDBJ databases">
        <title>Genome Sequencing of Three Apophysomyces-Like Fungal Strains Confirms a Novel Fungal Genus in the Mucoromycota with divergent Burkholderia-like Endosymbiotic Bacteria.</title>
        <authorList>
            <person name="Stajich J.E."/>
            <person name="Macias A.M."/>
            <person name="Carter-House D."/>
            <person name="Lovett B."/>
            <person name="Kasson L.R."/>
            <person name="Berry K."/>
            <person name="Grigoriev I."/>
            <person name="Chang Y."/>
            <person name="Spatafora J."/>
            <person name="Kasson M.T."/>
        </authorList>
    </citation>
    <scope>NUCLEOTIDE SEQUENCE</scope>
    <source>
        <strain evidence="1">NRRL A-21654</strain>
    </source>
</reference>
<dbReference type="AlphaFoldDB" id="A0A8H7BQR7"/>
<dbReference type="Proteomes" id="UP000605846">
    <property type="component" value="Unassembled WGS sequence"/>
</dbReference>
<dbReference type="PANTHER" id="PTHR28110">
    <property type="entry name" value="TRANSMEMBRANE PROTEIN"/>
    <property type="match status" value="1"/>
</dbReference>
<comment type="caution">
    <text evidence="1">The sequence shown here is derived from an EMBL/GenBank/DDBJ whole genome shotgun (WGS) entry which is preliminary data.</text>
</comment>
<gene>
    <name evidence="1" type="ORF">EC973_008382</name>
</gene>
<accession>A0A8H7BQR7</accession>
<dbReference type="PANTHER" id="PTHR28110:SF1">
    <property type="entry name" value="TRANSMEMBRANE PROTEIN"/>
    <property type="match status" value="1"/>
</dbReference>
<evidence type="ECO:0000313" key="2">
    <source>
        <dbReference type="Proteomes" id="UP000605846"/>
    </source>
</evidence>
<dbReference type="GO" id="GO:0005737">
    <property type="term" value="C:cytoplasm"/>
    <property type="evidence" value="ECO:0007669"/>
    <property type="project" value="TreeGrafter"/>
</dbReference>
<evidence type="ECO:0008006" key="3">
    <source>
        <dbReference type="Google" id="ProtNLM"/>
    </source>
</evidence>
<keyword evidence="2" id="KW-1185">Reference proteome</keyword>